<dbReference type="Proteomes" id="UP000830552">
    <property type="component" value="Chromosome"/>
</dbReference>
<keyword evidence="3" id="KW-1185">Reference proteome</keyword>
<organism evidence="2 3">
    <name type="scientific">Chryseobacterium nepalense</name>
    <dbReference type="NCBI Taxonomy" id="1854498"/>
    <lineage>
        <taxon>Bacteria</taxon>
        <taxon>Pseudomonadati</taxon>
        <taxon>Bacteroidota</taxon>
        <taxon>Flavobacteriia</taxon>
        <taxon>Flavobacteriales</taxon>
        <taxon>Weeksellaceae</taxon>
        <taxon>Chryseobacterium group</taxon>
        <taxon>Chryseobacterium</taxon>
    </lineage>
</organism>
<keyword evidence="1" id="KW-0472">Membrane</keyword>
<dbReference type="RefSeq" id="WP_248388745.1">
    <property type="nucleotide sequence ID" value="NZ_CP096203.1"/>
</dbReference>
<accession>A0ABY4K0I2</accession>
<dbReference type="EMBL" id="CP096203">
    <property type="protein sequence ID" value="UPQ74312.1"/>
    <property type="molecule type" value="Genomic_DNA"/>
</dbReference>
<feature type="transmembrane region" description="Helical" evidence="1">
    <location>
        <begin position="28"/>
        <end position="48"/>
    </location>
</feature>
<gene>
    <name evidence="2" type="ORF">M0D58_09645</name>
</gene>
<proteinExistence type="predicted"/>
<evidence type="ECO:0000313" key="2">
    <source>
        <dbReference type="EMBL" id="UPQ74312.1"/>
    </source>
</evidence>
<reference evidence="2" key="1">
    <citation type="submission" date="2022-04" db="EMBL/GenBank/DDBJ databases">
        <title>Evolutionary, genomic, and biogeographic characterization of Chryseobacterium nepalense represented by a plastic-degrading bacterium AC3.</title>
        <authorList>
            <person name="Yin Z."/>
            <person name="Liu X."/>
            <person name="Wang D."/>
            <person name="Xie Z."/>
        </authorList>
    </citation>
    <scope>NUCLEOTIDE SEQUENCE</scope>
    <source>
        <strain evidence="2">AC3</strain>
    </source>
</reference>
<sequence>MILTFSIGTILILYILFTADNSHYLFKTYCIIIFLLNLSGWSAFILLIKNNNSNTLKINSDPPKLKHIILIATILTALIIAIVSMIFIYDLKVEYKSDIIKIVILSYLSYVIIEKILEVNSNDLFYSKLEAYEYEIRLRSLTDNELIKTEFQERFSGFLVNEWIQSQIKLTQYRYQKFIKNIEHINSQIAEIDSKNFTDKDLEKKLKYKLEEEKSFHIKSYKSACSDQIIELEKSLIDNYYSLEEFEKIQITKIIEILKKEL</sequence>
<evidence type="ECO:0000313" key="3">
    <source>
        <dbReference type="Proteomes" id="UP000830552"/>
    </source>
</evidence>
<feature type="transmembrane region" description="Helical" evidence="1">
    <location>
        <begin position="68"/>
        <end position="89"/>
    </location>
</feature>
<protein>
    <submittedName>
        <fullName evidence="2">Uncharacterized protein</fullName>
    </submittedName>
</protein>
<name>A0ABY4K0I2_9FLAO</name>
<keyword evidence="1" id="KW-1133">Transmembrane helix</keyword>
<keyword evidence="1" id="KW-0812">Transmembrane</keyword>
<evidence type="ECO:0000256" key="1">
    <source>
        <dbReference type="SAM" id="Phobius"/>
    </source>
</evidence>